<dbReference type="InterPro" id="IPR036236">
    <property type="entry name" value="Znf_C2H2_sf"/>
</dbReference>
<evidence type="ECO:0000256" key="4">
    <source>
        <dbReference type="ARBA" id="ARBA00022771"/>
    </source>
</evidence>
<dbReference type="GO" id="GO:0008270">
    <property type="term" value="F:zinc ion binding"/>
    <property type="evidence" value="ECO:0007669"/>
    <property type="project" value="UniProtKB-KW"/>
</dbReference>
<dbReference type="Pfam" id="PF13909">
    <property type="entry name" value="zf-H2C2_5"/>
    <property type="match status" value="1"/>
</dbReference>
<dbReference type="InterPro" id="IPR013087">
    <property type="entry name" value="Znf_C2H2_type"/>
</dbReference>
<dbReference type="GO" id="GO:0005634">
    <property type="term" value="C:nucleus"/>
    <property type="evidence" value="ECO:0007669"/>
    <property type="project" value="UniProtKB-SubCell"/>
</dbReference>
<dbReference type="KEGG" id="bfo:118407713"/>
<keyword evidence="10" id="KW-1185">Reference proteome</keyword>
<evidence type="ECO:0000256" key="6">
    <source>
        <dbReference type="ARBA" id="ARBA00023125"/>
    </source>
</evidence>
<dbReference type="GO" id="GO:0003677">
    <property type="term" value="F:DNA binding"/>
    <property type="evidence" value="ECO:0007669"/>
    <property type="project" value="UniProtKB-KW"/>
</dbReference>
<evidence type="ECO:0000313" key="11">
    <source>
        <dbReference type="RefSeq" id="XP_035664125.1"/>
    </source>
</evidence>
<protein>
    <submittedName>
        <fullName evidence="11">Histone-lysine N-methyltransferase PRDM9-like</fullName>
    </submittedName>
</protein>
<evidence type="ECO:0000256" key="2">
    <source>
        <dbReference type="ARBA" id="ARBA00022723"/>
    </source>
</evidence>
<dbReference type="OrthoDB" id="3561125at2759"/>
<reference evidence="11" key="1">
    <citation type="submission" date="2025-08" db="UniProtKB">
        <authorList>
            <consortium name="RefSeq"/>
        </authorList>
    </citation>
    <scope>IDENTIFICATION</scope>
    <source>
        <strain evidence="11">S238N-H82</strain>
        <tissue evidence="11">Testes</tissue>
    </source>
</reference>
<dbReference type="PANTHER" id="PTHR24392:SF31">
    <property type="entry name" value="C2H2-TYPE DOMAIN-CONTAINING PROTEIN"/>
    <property type="match status" value="1"/>
</dbReference>
<comment type="subcellular location">
    <subcellularLocation>
        <location evidence="1">Nucleus</location>
    </subcellularLocation>
</comment>
<evidence type="ECO:0000256" key="8">
    <source>
        <dbReference type="PROSITE-ProRule" id="PRU00042"/>
    </source>
</evidence>
<sequence>MGLQQEMCDVNVSKPDNTLTSQCDYSAAQKGNLDQHIAAKHSEKPYICRKSRKDDLKKHVANHTGNKPFMCVECEKPYMCGECGHRTAEKSDLARHMRTHTGEKP</sequence>
<keyword evidence="5" id="KW-0862">Zinc</keyword>
<dbReference type="SMART" id="SM00355">
    <property type="entry name" value="ZnF_C2H2"/>
    <property type="match status" value="3"/>
</dbReference>
<keyword evidence="6" id="KW-0238">DNA-binding</keyword>
<evidence type="ECO:0000256" key="3">
    <source>
        <dbReference type="ARBA" id="ARBA00022737"/>
    </source>
</evidence>
<dbReference type="FunFam" id="3.30.160.60:FF:002354">
    <property type="entry name" value="Uncharacterized protein"/>
    <property type="match status" value="1"/>
</dbReference>
<organism evidence="10 11">
    <name type="scientific">Branchiostoma floridae</name>
    <name type="common">Florida lancelet</name>
    <name type="synonym">Amphioxus</name>
    <dbReference type="NCBI Taxonomy" id="7739"/>
    <lineage>
        <taxon>Eukaryota</taxon>
        <taxon>Metazoa</taxon>
        <taxon>Chordata</taxon>
        <taxon>Cephalochordata</taxon>
        <taxon>Leptocardii</taxon>
        <taxon>Amphioxiformes</taxon>
        <taxon>Branchiostomatidae</taxon>
        <taxon>Branchiostoma</taxon>
    </lineage>
</organism>
<keyword evidence="3" id="KW-0677">Repeat</keyword>
<dbReference type="PROSITE" id="PS50157">
    <property type="entry name" value="ZINC_FINGER_C2H2_2"/>
    <property type="match status" value="1"/>
</dbReference>
<keyword evidence="7" id="KW-0539">Nucleus</keyword>
<dbReference type="Gene3D" id="3.30.160.60">
    <property type="entry name" value="Classic Zinc Finger"/>
    <property type="match status" value="3"/>
</dbReference>
<dbReference type="AlphaFoldDB" id="A0A9J7HTJ6"/>
<evidence type="ECO:0000313" key="10">
    <source>
        <dbReference type="Proteomes" id="UP000001554"/>
    </source>
</evidence>
<evidence type="ECO:0000256" key="5">
    <source>
        <dbReference type="ARBA" id="ARBA00022833"/>
    </source>
</evidence>
<accession>A0A9J7HTJ6</accession>
<evidence type="ECO:0000256" key="1">
    <source>
        <dbReference type="ARBA" id="ARBA00004123"/>
    </source>
</evidence>
<dbReference type="SUPFAM" id="SSF57667">
    <property type="entry name" value="beta-beta-alpha zinc fingers"/>
    <property type="match status" value="2"/>
</dbReference>
<feature type="domain" description="C2H2-type" evidence="9">
    <location>
        <begin position="78"/>
        <end position="105"/>
    </location>
</feature>
<gene>
    <name evidence="11" type="primary">LOC118407713</name>
</gene>
<dbReference type="Proteomes" id="UP000001554">
    <property type="component" value="Unplaced"/>
</dbReference>
<dbReference type="PANTHER" id="PTHR24392">
    <property type="entry name" value="ZINC FINGER PROTEIN"/>
    <property type="match status" value="1"/>
</dbReference>
<dbReference type="GeneID" id="118407713"/>
<evidence type="ECO:0000259" key="9">
    <source>
        <dbReference type="PROSITE" id="PS50157"/>
    </source>
</evidence>
<dbReference type="RefSeq" id="XP_035664125.1">
    <property type="nucleotide sequence ID" value="XM_035808232.1"/>
</dbReference>
<evidence type="ECO:0000256" key="7">
    <source>
        <dbReference type="ARBA" id="ARBA00023242"/>
    </source>
</evidence>
<keyword evidence="2" id="KW-0479">Metal-binding</keyword>
<keyword evidence="4 8" id="KW-0863">Zinc-finger</keyword>
<dbReference type="FunFam" id="3.30.160.60:FF:000834">
    <property type="entry name" value="Uncharacterized protein"/>
    <property type="match status" value="1"/>
</dbReference>
<proteinExistence type="predicted"/>
<name>A0A9J7HTJ6_BRAFL</name>